<evidence type="ECO:0000313" key="11">
    <source>
        <dbReference type="Proteomes" id="UP000217785"/>
    </source>
</evidence>
<dbReference type="AlphaFoldDB" id="A0A292YJC9"/>
<dbReference type="GO" id="GO:0022857">
    <property type="term" value="F:transmembrane transporter activity"/>
    <property type="evidence" value="ECO:0007669"/>
    <property type="project" value="InterPro"/>
</dbReference>
<feature type="transmembrane region" description="Helical" evidence="9">
    <location>
        <begin position="188"/>
        <end position="206"/>
    </location>
</feature>
<evidence type="ECO:0000256" key="7">
    <source>
        <dbReference type="ARBA" id="ARBA00023136"/>
    </source>
</evidence>
<evidence type="ECO:0000313" key="10">
    <source>
        <dbReference type="EMBL" id="GAX89011.1"/>
    </source>
</evidence>
<evidence type="ECO:0000256" key="6">
    <source>
        <dbReference type="ARBA" id="ARBA00022989"/>
    </source>
</evidence>
<keyword evidence="5" id="KW-0029">Amino-acid transport</keyword>
<feature type="transmembrane region" description="Helical" evidence="9">
    <location>
        <begin position="238"/>
        <end position="259"/>
    </location>
</feature>
<evidence type="ECO:0000256" key="8">
    <source>
        <dbReference type="ARBA" id="ARBA00037998"/>
    </source>
</evidence>
<evidence type="ECO:0000256" key="1">
    <source>
        <dbReference type="ARBA" id="ARBA00004651"/>
    </source>
</evidence>
<evidence type="ECO:0000256" key="9">
    <source>
        <dbReference type="SAM" id="Phobius"/>
    </source>
</evidence>
<name>A0A292YJC9_9BACL</name>
<feature type="transmembrane region" description="Helical" evidence="9">
    <location>
        <begin position="6"/>
        <end position="29"/>
    </location>
</feature>
<dbReference type="Proteomes" id="UP000217785">
    <property type="component" value="Unassembled WGS sequence"/>
</dbReference>
<protein>
    <submittedName>
        <fullName evidence="10">Branched-chain amino acid ABC transporter permease</fullName>
    </submittedName>
</protein>
<reference evidence="11" key="1">
    <citation type="submission" date="2017-07" db="EMBL/GenBank/DDBJ databases">
        <title>Draft genome sequence of Effusibacillus lacus strain skLN1.</title>
        <authorList>
            <person name="Watanabe M."/>
            <person name="Kojima H."/>
            <person name="Fukui M."/>
        </authorList>
    </citation>
    <scope>NUCLEOTIDE SEQUENCE [LARGE SCALE GENOMIC DNA]</scope>
    <source>
        <strain evidence="11">skLN1</strain>
    </source>
</reference>
<dbReference type="CDD" id="cd06582">
    <property type="entry name" value="TM_PBP1_LivH_like"/>
    <property type="match status" value="1"/>
</dbReference>
<dbReference type="GO" id="GO:0005886">
    <property type="term" value="C:plasma membrane"/>
    <property type="evidence" value="ECO:0007669"/>
    <property type="project" value="UniProtKB-SubCell"/>
</dbReference>
<evidence type="ECO:0000256" key="5">
    <source>
        <dbReference type="ARBA" id="ARBA00022970"/>
    </source>
</evidence>
<keyword evidence="6 9" id="KW-1133">Transmembrane helix</keyword>
<sequence length="295" mass="31827">MAQLMQIIISGILVGGIYALISMGLNLILGVVRIINFAHGEFLMISMYISFLFFVTWGLDPYLSAPIVVLLLFIFGCFVQRIIIQPILETSATVKIFATLGLSIMLQNLALMIWNADYRTVHTAYQTSVIRLGEVAISVPRLIAFAVAILIAVALFLFLQNTLMGKAIRAVAMERRAASLMGIHVKKIYLIAFGIGSALVGLAGSLLMPIYYVFPTVGTLFVLTAFVVVVLGGMGSMLGAFLGGILIGLVEALAGVWISPGLKEAVYFVIFILVLLFRPSGLFSLGKGSEEVGLK</sequence>
<comment type="subcellular location">
    <subcellularLocation>
        <location evidence="1">Cell membrane</location>
        <topology evidence="1">Multi-pass membrane protein</topology>
    </subcellularLocation>
</comment>
<dbReference type="InterPro" id="IPR052157">
    <property type="entry name" value="BCAA_transport_permease"/>
</dbReference>
<accession>A0A292YJC9</accession>
<proteinExistence type="inferred from homology"/>
<evidence type="ECO:0000256" key="3">
    <source>
        <dbReference type="ARBA" id="ARBA00022475"/>
    </source>
</evidence>
<feature type="transmembrane region" description="Helical" evidence="9">
    <location>
        <begin position="65"/>
        <end position="84"/>
    </location>
</feature>
<dbReference type="EMBL" id="BDUF01000011">
    <property type="protein sequence ID" value="GAX89011.1"/>
    <property type="molecule type" value="Genomic_DNA"/>
</dbReference>
<feature type="transmembrane region" description="Helical" evidence="9">
    <location>
        <begin position="96"/>
        <end position="115"/>
    </location>
</feature>
<keyword evidence="3" id="KW-1003">Cell membrane</keyword>
<evidence type="ECO:0000256" key="4">
    <source>
        <dbReference type="ARBA" id="ARBA00022692"/>
    </source>
</evidence>
<organism evidence="10 11">
    <name type="scientific">Effusibacillus lacus</name>
    <dbReference type="NCBI Taxonomy" id="1348429"/>
    <lineage>
        <taxon>Bacteria</taxon>
        <taxon>Bacillati</taxon>
        <taxon>Bacillota</taxon>
        <taxon>Bacilli</taxon>
        <taxon>Bacillales</taxon>
        <taxon>Alicyclobacillaceae</taxon>
        <taxon>Effusibacillus</taxon>
    </lineage>
</organism>
<dbReference type="PANTHER" id="PTHR11795:SF445">
    <property type="entry name" value="AMINO ACID ABC TRANSPORTER PERMEASE PROTEIN"/>
    <property type="match status" value="1"/>
</dbReference>
<keyword evidence="11" id="KW-1185">Reference proteome</keyword>
<dbReference type="GO" id="GO:0006865">
    <property type="term" value="P:amino acid transport"/>
    <property type="evidence" value="ECO:0007669"/>
    <property type="project" value="UniProtKB-KW"/>
</dbReference>
<keyword evidence="4 9" id="KW-0812">Transmembrane</keyword>
<dbReference type="RefSeq" id="WP_096180699.1">
    <property type="nucleotide sequence ID" value="NZ_BDUF01000011.1"/>
</dbReference>
<keyword evidence="2" id="KW-0813">Transport</keyword>
<dbReference type="Pfam" id="PF02653">
    <property type="entry name" value="BPD_transp_2"/>
    <property type="match status" value="1"/>
</dbReference>
<feature type="transmembrane region" description="Helical" evidence="9">
    <location>
        <begin position="135"/>
        <end position="159"/>
    </location>
</feature>
<comment type="caution">
    <text evidence="10">The sequence shown here is derived from an EMBL/GenBank/DDBJ whole genome shotgun (WGS) entry which is preliminary data.</text>
</comment>
<feature type="transmembrane region" description="Helical" evidence="9">
    <location>
        <begin position="212"/>
        <end position="231"/>
    </location>
</feature>
<feature type="transmembrane region" description="Helical" evidence="9">
    <location>
        <begin position="41"/>
        <end position="59"/>
    </location>
</feature>
<feature type="transmembrane region" description="Helical" evidence="9">
    <location>
        <begin position="265"/>
        <end position="285"/>
    </location>
</feature>
<dbReference type="PANTHER" id="PTHR11795">
    <property type="entry name" value="BRANCHED-CHAIN AMINO ACID TRANSPORT SYSTEM PERMEASE PROTEIN LIVH"/>
    <property type="match status" value="1"/>
</dbReference>
<comment type="similarity">
    <text evidence="8">Belongs to the binding-protein-dependent transport system permease family. LivHM subfamily.</text>
</comment>
<keyword evidence="7 9" id="KW-0472">Membrane</keyword>
<evidence type="ECO:0000256" key="2">
    <source>
        <dbReference type="ARBA" id="ARBA00022448"/>
    </source>
</evidence>
<gene>
    <name evidence="10" type="ORF">EFBL_0625</name>
</gene>
<dbReference type="OrthoDB" id="9807115at2"/>
<dbReference type="InterPro" id="IPR001851">
    <property type="entry name" value="ABC_transp_permease"/>
</dbReference>